<evidence type="ECO:0000259" key="4">
    <source>
        <dbReference type="PROSITE" id="PS50110"/>
    </source>
</evidence>
<dbReference type="STRING" id="1430440.MGMSRv2__3645"/>
<evidence type="ECO:0000256" key="3">
    <source>
        <dbReference type="PROSITE-ProRule" id="PRU00169"/>
    </source>
</evidence>
<proteinExistence type="predicted"/>
<keyword evidence="1 3" id="KW-0597">Phosphoprotein</keyword>
<dbReference type="PROSITE" id="PS50110">
    <property type="entry name" value="RESPONSE_REGULATORY"/>
    <property type="match status" value="1"/>
</dbReference>
<dbReference type="eggNOG" id="COG3437">
    <property type="taxonomic scope" value="Bacteria"/>
</dbReference>
<dbReference type="HOGENOM" id="CLU_000445_69_12_5"/>
<evidence type="ECO:0000256" key="1">
    <source>
        <dbReference type="ARBA" id="ARBA00022553"/>
    </source>
</evidence>
<dbReference type="AlphaFoldDB" id="V6F5S6"/>
<dbReference type="PANTHER" id="PTHR45339">
    <property type="entry name" value="HYBRID SIGNAL TRANSDUCTION HISTIDINE KINASE J"/>
    <property type="match status" value="1"/>
</dbReference>
<accession>V6F5S6</accession>
<dbReference type="Proteomes" id="UP000018922">
    <property type="component" value="Chromosome I"/>
</dbReference>
<keyword evidence="2" id="KW-0902">Two-component regulatory system</keyword>
<dbReference type="Gene3D" id="3.40.50.2300">
    <property type="match status" value="1"/>
</dbReference>
<evidence type="ECO:0000313" key="5">
    <source>
        <dbReference type="EMBL" id="CDL00860.1"/>
    </source>
</evidence>
<gene>
    <name evidence="5" type="ordered locus">MGMSRv2__3645</name>
</gene>
<evidence type="ECO:0000256" key="2">
    <source>
        <dbReference type="ARBA" id="ARBA00023012"/>
    </source>
</evidence>
<name>V6F5S6_MAGGM</name>
<organism evidence="5 6">
    <name type="scientific">Magnetospirillum gryphiswaldense (strain DSM 6361 / JCM 21280 / NBRC 15271 / MSR-1)</name>
    <dbReference type="NCBI Taxonomy" id="431944"/>
    <lineage>
        <taxon>Bacteria</taxon>
        <taxon>Pseudomonadati</taxon>
        <taxon>Pseudomonadota</taxon>
        <taxon>Alphaproteobacteria</taxon>
        <taxon>Rhodospirillales</taxon>
        <taxon>Rhodospirillaceae</taxon>
        <taxon>Magnetospirillum</taxon>
    </lineage>
</organism>
<dbReference type="GO" id="GO:0000160">
    <property type="term" value="P:phosphorelay signal transduction system"/>
    <property type="evidence" value="ECO:0007669"/>
    <property type="project" value="UniProtKB-KW"/>
</dbReference>
<protein>
    <recommendedName>
        <fullName evidence="4">Response regulatory domain-containing protein</fullName>
    </recommendedName>
</protein>
<dbReference type="InterPro" id="IPR001789">
    <property type="entry name" value="Sig_transdc_resp-reg_receiver"/>
</dbReference>
<dbReference type="Pfam" id="PF00072">
    <property type="entry name" value="Response_reg"/>
    <property type="match status" value="1"/>
</dbReference>
<dbReference type="KEGG" id="mgy:MGMSRv2__3645"/>
<keyword evidence="6" id="KW-1185">Reference proteome</keyword>
<dbReference type="SUPFAM" id="SSF52172">
    <property type="entry name" value="CheY-like"/>
    <property type="match status" value="1"/>
</dbReference>
<dbReference type="InterPro" id="IPR011006">
    <property type="entry name" value="CheY-like_superfamily"/>
</dbReference>
<reference evidence="5 6" key="1">
    <citation type="journal article" date="2014" name="Genome Announc.">
        <title>Complete genome sequence of Magnetospirillum gryphiswaldense MSR-1.</title>
        <authorList>
            <person name="Wang X."/>
            <person name="Wang Q."/>
            <person name="Zhang W."/>
            <person name="Wang Y."/>
            <person name="Li L."/>
            <person name="Wen T."/>
            <person name="Zhang T."/>
            <person name="Zhang Y."/>
            <person name="Xu J."/>
            <person name="Hu J."/>
            <person name="Li S."/>
            <person name="Liu L."/>
            <person name="Liu J."/>
            <person name="Jiang W."/>
            <person name="Tian J."/>
            <person name="Li Y."/>
            <person name="Schuler D."/>
            <person name="Wang L."/>
            <person name="Li J."/>
        </authorList>
    </citation>
    <scope>NUCLEOTIDE SEQUENCE [LARGE SCALE GENOMIC DNA]</scope>
    <source>
        <strain evidence="6">DSM 6361 / JCM 21280 / NBRC 15271 / MSR-1</strain>
    </source>
</reference>
<dbReference type="SMART" id="SM00448">
    <property type="entry name" value="REC"/>
    <property type="match status" value="1"/>
</dbReference>
<dbReference type="CDD" id="cd17546">
    <property type="entry name" value="REC_hyHK_CKI1_RcsC-like"/>
    <property type="match status" value="1"/>
</dbReference>
<dbReference type="EMBL" id="HG794546">
    <property type="protein sequence ID" value="CDL00860.1"/>
    <property type="molecule type" value="Genomic_DNA"/>
</dbReference>
<evidence type="ECO:0000313" key="6">
    <source>
        <dbReference type="Proteomes" id="UP000018922"/>
    </source>
</evidence>
<feature type="modified residue" description="4-aspartylphosphate" evidence="3">
    <location>
        <position position="55"/>
    </location>
</feature>
<feature type="domain" description="Response regulatory" evidence="4">
    <location>
        <begin position="6"/>
        <end position="122"/>
    </location>
</feature>
<dbReference type="PANTHER" id="PTHR45339:SF1">
    <property type="entry name" value="HYBRID SIGNAL TRANSDUCTION HISTIDINE KINASE J"/>
    <property type="match status" value="1"/>
</dbReference>
<sequence>MNGEKRALVVDDNDVNRMLAGRLLNKAGWVVDMAEDGAQALDWLEGNRVDLVLLDISMPGLSGEDVCRTVRARQLCQGAKVVAYTAHAMPEEREQFLACGFDAILTKPISKAGMLDLLNTLGLGS</sequence>